<dbReference type="PROSITE" id="PS51257">
    <property type="entry name" value="PROKAR_LIPOPROTEIN"/>
    <property type="match status" value="1"/>
</dbReference>
<evidence type="ECO:0000313" key="8">
    <source>
        <dbReference type="Proteomes" id="UP000316614"/>
    </source>
</evidence>
<dbReference type="InterPro" id="IPR052969">
    <property type="entry name" value="Thr-specific_kinase-like"/>
</dbReference>
<dbReference type="AlphaFoldDB" id="A0A514CK99"/>
<dbReference type="InterPro" id="IPR018130">
    <property type="entry name" value="Ribosomal_uS2_CS"/>
</dbReference>
<dbReference type="Proteomes" id="UP000316614">
    <property type="component" value="Chromosome"/>
</dbReference>
<proteinExistence type="predicted"/>
<name>A0A514CK99_9BACT</name>
<dbReference type="OrthoDB" id="9805121at2"/>
<organism evidence="7 8">
    <name type="scientific">Echinicola soli</name>
    <dbReference type="NCBI Taxonomy" id="2591634"/>
    <lineage>
        <taxon>Bacteria</taxon>
        <taxon>Pseudomonadati</taxon>
        <taxon>Bacteroidota</taxon>
        <taxon>Cytophagia</taxon>
        <taxon>Cytophagales</taxon>
        <taxon>Cyclobacteriaceae</taxon>
        <taxon>Echinicola</taxon>
    </lineage>
</organism>
<sequence length="401" mass="44382">MKRSLLPSFLFLAGIISLLGCESHLGNSDPESDASYGKLDGSFSGEGASSGSGNGQGQAPQPGVITAGEWHDLSQWEFWQNLFNEKDFEHMPEYWGMDFQHRIPIHINRPNGQPVVDVPVSLKAGNETIWQARTDNKGRVELWGDVFTNALARVKAENLTIAIDGGNKIINVSQTNSQHPLQIAYTPSNYPSNQAEIAFVVDATGSMGDELKYLKTELLDVIQRAKSENPRTEFLTGTVFYRDTGDEYLTRQSPFTSTIETTLSFIKDQEANGGGDFPEAVHTALSKAMNDLQWSTQAKTRLLFLLLDAPPHHDDQIIDEIHDLTKLAAAKGIKIIPVTASGIDKETEFLMRFLGIITNGTYVFITNHSGIGHDHLEPSIGEYEVEYLNDLMVRLISESVK</sequence>
<dbReference type="SUPFAM" id="SSF53300">
    <property type="entry name" value="vWA-like"/>
    <property type="match status" value="1"/>
</dbReference>
<evidence type="ECO:0000259" key="6">
    <source>
        <dbReference type="PROSITE" id="PS50234"/>
    </source>
</evidence>
<dbReference type="KEGG" id="echi:FKX85_14795"/>
<dbReference type="InterPro" id="IPR056861">
    <property type="entry name" value="HMCN1-like_VWA"/>
</dbReference>
<dbReference type="EMBL" id="CP041253">
    <property type="protein sequence ID" value="QDH80239.1"/>
    <property type="molecule type" value="Genomic_DNA"/>
</dbReference>
<dbReference type="InterPro" id="IPR036465">
    <property type="entry name" value="vWFA_dom_sf"/>
</dbReference>
<dbReference type="Gene3D" id="3.40.50.410">
    <property type="entry name" value="von Willebrand factor, type A domain"/>
    <property type="match status" value="1"/>
</dbReference>
<dbReference type="GO" id="GO:0006412">
    <property type="term" value="P:translation"/>
    <property type="evidence" value="ECO:0007669"/>
    <property type="project" value="InterPro"/>
</dbReference>
<dbReference type="SMART" id="SM00327">
    <property type="entry name" value="VWA"/>
    <property type="match status" value="1"/>
</dbReference>
<gene>
    <name evidence="7" type="ORF">FKX85_14795</name>
</gene>
<evidence type="ECO:0000256" key="5">
    <source>
        <dbReference type="SAM" id="SignalP"/>
    </source>
</evidence>
<dbReference type="PROSITE" id="PS50234">
    <property type="entry name" value="VWFA"/>
    <property type="match status" value="1"/>
</dbReference>
<feature type="domain" description="VWFA" evidence="6">
    <location>
        <begin position="196"/>
        <end position="391"/>
    </location>
</feature>
<feature type="chain" id="PRO_5021884681" evidence="5">
    <location>
        <begin position="21"/>
        <end position="401"/>
    </location>
</feature>
<dbReference type="RefSeq" id="WP_141615475.1">
    <property type="nucleotide sequence ID" value="NZ_CP041253.1"/>
</dbReference>
<dbReference type="GO" id="GO:0005737">
    <property type="term" value="C:cytoplasm"/>
    <property type="evidence" value="ECO:0007669"/>
    <property type="project" value="TreeGrafter"/>
</dbReference>
<dbReference type="CDD" id="cd00198">
    <property type="entry name" value="vWFA"/>
    <property type="match status" value="1"/>
</dbReference>
<accession>A0A514CK99</accession>
<dbReference type="GO" id="GO:0004674">
    <property type="term" value="F:protein serine/threonine kinase activity"/>
    <property type="evidence" value="ECO:0007669"/>
    <property type="project" value="TreeGrafter"/>
</dbReference>
<protein>
    <submittedName>
        <fullName evidence="7">VWA domain-containing protein</fullName>
    </submittedName>
</protein>
<evidence type="ECO:0000256" key="1">
    <source>
        <dbReference type="ARBA" id="ARBA00004613"/>
    </source>
</evidence>
<dbReference type="Pfam" id="PF25106">
    <property type="entry name" value="VWA_4"/>
    <property type="match status" value="1"/>
</dbReference>
<evidence type="ECO:0000256" key="3">
    <source>
        <dbReference type="ARBA" id="ARBA00022729"/>
    </source>
</evidence>
<dbReference type="GO" id="GO:0005840">
    <property type="term" value="C:ribosome"/>
    <property type="evidence" value="ECO:0007669"/>
    <property type="project" value="InterPro"/>
</dbReference>
<reference evidence="7 8" key="1">
    <citation type="submission" date="2019-06" db="EMBL/GenBank/DDBJ databases">
        <title>Echinicola alkalisoli sp. nov. isolated from saline soil.</title>
        <authorList>
            <person name="Sun J.-Q."/>
            <person name="Xu L."/>
        </authorList>
    </citation>
    <scope>NUCLEOTIDE SEQUENCE [LARGE SCALE GENOMIC DNA]</scope>
    <source>
        <strain evidence="7 8">LN3S3</strain>
    </source>
</reference>
<dbReference type="PANTHER" id="PTHR47763">
    <property type="entry name" value="ALPHA-PROTEIN KINASE VWKA"/>
    <property type="match status" value="1"/>
</dbReference>
<keyword evidence="2" id="KW-0964">Secreted</keyword>
<keyword evidence="3 5" id="KW-0732">Signal</keyword>
<feature type="region of interest" description="Disordered" evidence="4">
    <location>
        <begin position="30"/>
        <end position="64"/>
    </location>
</feature>
<keyword evidence="8" id="KW-1185">Reference proteome</keyword>
<dbReference type="InterPro" id="IPR002035">
    <property type="entry name" value="VWF_A"/>
</dbReference>
<dbReference type="PROSITE" id="PS00962">
    <property type="entry name" value="RIBOSOMAL_S2_1"/>
    <property type="match status" value="1"/>
</dbReference>
<feature type="signal peptide" evidence="5">
    <location>
        <begin position="1"/>
        <end position="20"/>
    </location>
</feature>
<evidence type="ECO:0000256" key="4">
    <source>
        <dbReference type="SAM" id="MobiDB-lite"/>
    </source>
</evidence>
<evidence type="ECO:0000256" key="2">
    <source>
        <dbReference type="ARBA" id="ARBA00022525"/>
    </source>
</evidence>
<dbReference type="GO" id="GO:0003735">
    <property type="term" value="F:structural constituent of ribosome"/>
    <property type="evidence" value="ECO:0007669"/>
    <property type="project" value="InterPro"/>
</dbReference>
<comment type="subcellular location">
    <subcellularLocation>
        <location evidence="1">Secreted</location>
    </subcellularLocation>
</comment>
<evidence type="ECO:0000313" key="7">
    <source>
        <dbReference type="EMBL" id="QDH80239.1"/>
    </source>
</evidence>
<dbReference type="PANTHER" id="PTHR47763:SF1">
    <property type="entry name" value="DUF659 DOMAIN-CONTAINING PROTEIN"/>
    <property type="match status" value="1"/>
</dbReference>